<dbReference type="GO" id="GO:0140268">
    <property type="term" value="C:endoplasmic reticulum-plasma membrane contact site"/>
    <property type="evidence" value="ECO:0007669"/>
    <property type="project" value="TreeGrafter"/>
</dbReference>
<reference evidence="3" key="1">
    <citation type="journal article" date="2021" name="Sci. Adv.">
        <title>The American lobster genome reveals insights on longevity, neural, and immune adaptations.</title>
        <authorList>
            <person name="Polinski J.M."/>
            <person name="Zimin A.V."/>
            <person name="Clark K.F."/>
            <person name="Kohn A.B."/>
            <person name="Sadowski N."/>
            <person name="Timp W."/>
            <person name="Ptitsyn A."/>
            <person name="Khanna P."/>
            <person name="Romanova D.Y."/>
            <person name="Williams P."/>
            <person name="Greenwood S.J."/>
            <person name="Moroz L.L."/>
            <person name="Walt D.R."/>
            <person name="Bodnar A.G."/>
        </authorList>
    </citation>
    <scope>NUCLEOTIDE SEQUENCE</scope>
    <source>
        <strain evidence="3">GMGI-L3</strain>
    </source>
</reference>
<dbReference type="AlphaFoldDB" id="A0A8J5JWM1"/>
<dbReference type="Proteomes" id="UP000747542">
    <property type="component" value="Unassembled WGS sequence"/>
</dbReference>
<feature type="region of interest" description="Disordered" evidence="1">
    <location>
        <begin position="361"/>
        <end position="380"/>
    </location>
</feature>
<dbReference type="InterPro" id="IPR051482">
    <property type="entry name" value="Cholesterol_transport"/>
</dbReference>
<comment type="caution">
    <text evidence="3">The sequence shown here is derived from an EMBL/GenBank/DDBJ whole genome shotgun (WGS) entry which is preliminary data.</text>
</comment>
<evidence type="ECO:0000313" key="4">
    <source>
        <dbReference type="Proteomes" id="UP000747542"/>
    </source>
</evidence>
<dbReference type="Gene3D" id="2.30.29.30">
    <property type="entry name" value="Pleckstrin-homology domain (PH domain)/Phosphotyrosine-binding domain (PTB)"/>
    <property type="match status" value="1"/>
</dbReference>
<accession>A0A8J5JWM1</accession>
<sequence>MEADDGGGVREVSSNPNRLVSSVSAYPLPNTNTVSAGIINATPAAAATASAASTFTISSTSSSSSTSTNSSSHSNIQQQLPSGMVNTSCPNTEYTTSGYLHHGSDASSSTSPNTVTSTGDINNAQCNSIGGNNPLDLSGIPPITQVTLPTPTENGEGRFSKSPTPSPKPSPTLMIRQTSCDSSDDRANKNDTCSFISREGSMERSFTEASAEHQPIEKLLDSTSRSSESSRSVEAPRTPEIGTNFNGVLIKERKESRDSKSGDKKSNKAWYKMLNPTYKSRSEDLKRLFKDLPSDERLIVDYSCALQKDILVHGRLYVTPNYFCFYSKIFGWETFQMSATELWQWVHSSYGDELGLTSDDDDYVAPSTEDDTKTSINHGHNDRTCDSSSLNTSLKLYSGDSLEAGGRSPHLDISVLGCQIP</sequence>
<feature type="compositionally biased region" description="Polar residues" evidence="1">
    <location>
        <begin position="76"/>
        <end position="98"/>
    </location>
</feature>
<dbReference type="EMBL" id="JAHLQT010026447">
    <property type="protein sequence ID" value="KAG7163548.1"/>
    <property type="molecule type" value="Genomic_DNA"/>
</dbReference>
<protein>
    <submittedName>
        <fullName evidence="3">Aster-B-like 2</fullName>
    </submittedName>
</protein>
<dbReference type="PANTHER" id="PTHR23319:SF4">
    <property type="entry name" value="GRAM DOMAIN CONTAINING 1B, ISOFORM E"/>
    <property type="match status" value="1"/>
</dbReference>
<dbReference type="InterPro" id="IPR011993">
    <property type="entry name" value="PH-like_dom_sf"/>
</dbReference>
<evidence type="ECO:0000259" key="2">
    <source>
        <dbReference type="SMART" id="SM00568"/>
    </source>
</evidence>
<dbReference type="PANTHER" id="PTHR23319">
    <property type="entry name" value="GRAM DOMAIN CONTAINING 1B, ISOFORM E"/>
    <property type="match status" value="1"/>
</dbReference>
<organism evidence="3 4">
    <name type="scientific">Homarus americanus</name>
    <name type="common">American lobster</name>
    <dbReference type="NCBI Taxonomy" id="6706"/>
    <lineage>
        <taxon>Eukaryota</taxon>
        <taxon>Metazoa</taxon>
        <taxon>Ecdysozoa</taxon>
        <taxon>Arthropoda</taxon>
        <taxon>Crustacea</taxon>
        <taxon>Multicrustacea</taxon>
        <taxon>Malacostraca</taxon>
        <taxon>Eumalacostraca</taxon>
        <taxon>Eucarida</taxon>
        <taxon>Decapoda</taxon>
        <taxon>Pleocyemata</taxon>
        <taxon>Astacidea</taxon>
        <taxon>Nephropoidea</taxon>
        <taxon>Nephropidae</taxon>
        <taxon>Homarus</taxon>
    </lineage>
</organism>
<feature type="region of interest" description="Disordered" evidence="1">
    <location>
        <begin position="1"/>
        <end position="35"/>
    </location>
</feature>
<dbReference type="GO" id="GO:0005886">
    <property type="term" value="C:plasma membrane"/>
    <property type="evidence" value="ECO:0007669"/>
    <property type="project" value="TreeGrafter"/>
</dbReference>
<keyword evidence="4" id="KW-1185">Reference proteome</keyword>
<feature type="compositionally biased region" description="Low complexity" evidence="1">
    <location>
        <begin position="222"/>
        <end position="232"/>
    </location>
</feature>
<dbReference type="GO" id="GO:0032366">
    <property type="term" value="P:intracellular sterol transport"/>
    <property type="evidence" value="ECO:0007669"/>
    <property type="project" value="TreeGrafter"/>
</dbReference>
<proteinExistence type="predicted"/>
<feature type="domain" description="GRAM" evidence="2">
    <location>
        <begin position="283"/>
        <end position="406"/>
    </location>
</feature>
<feature type="region of interest" description="Disordered" evidence="1">
    <location>
        <begin position="148"/>
        <end position="242"/>
    </location>
</feature>
<evidence type="ECO:0000256" key="1">
    <source>
        <dbReference type="SAM" id="MobiDB-lite"/>
    </source>
</evidence>
<dbReference type="GO" id="GO:0005789">
    <property type="term" value="C:endoplasmic reticulum membrane"/>
    <property type="evidence" value="ECO:0007669"/>
    <property type="project" value="TreeGrafter"/>
</dbReference>
<feature type="compositionally biased region" description="Low complexity" evidence="1">
    <location>
        <begin position="107"/>
        <end position="118"/>
    </location>
</feature>
<feature type="compositionally biased region" description="Basic and acidic residues" evidence="1">
    <location>
        <begin position="200"/>
        <end position="220"/>
    </location>
</feature>
<evidence type="ECO:0000313" key="3">
    <source>
        <dbReference type="EMBL" id="KAG7163548.1"/>
    </source>
</evidence>
<dbReference type="InterPro" id="IPR004182">
    <property type="entry name" value="GRAM"/>
</dbReference>
<feature type="compositionally biased region" description="Polar residues" evidence="1">
    <location>
        <begin position="12"/>
        <end position="34"/>
    </location>
</feature>
<dbReference type="GO" id="GO:0032934">
    <property type="term" value="F:sterol binding"/>
    <property type="evidence" value="ECO:0007669"/>
    <property type="project" value="TreeGrafter"/>
</dbReference>
<name>A0A8J5JWM1_HOMAM</name>
<dbReference type="GO" id="GO:0120015">
    <property type="term" value="F:sterol transfer activity"/>
    <property type="evidence" value="ECO:0007669"/>
    <property type="project" value="TreeGrafter"/>
</dbReference>
<feature type="region of interest" description="Disordered" evidence="1">
    <location>
        <begin position="51"/>
        <end position="130"/>
    </location>
</feature>
<gene>
    <name evidence="3" type="primary">Gramd1b-L2</name>
    <name evidence="3" type="ORF">Hamer_G002746</name>
</gene>
<dbReference type="SMART" id="SM00568">
    <property type="entry name" value="GRAM"/>
    <property type="match status" value="1"/>
</dbReference>
<feature type="compositionally biased region" description="Low complexity" evidence="1">
    <location>
        <begin position="51"/>
        <end position="75"/>
    </location>
</feature>
<feature type="compositionally biased region" description="Polar residues" evidence="1">
    <location>
        <begin position="119"/>
        <end position="130"/>
    </location>
</feature>
<dbReference type="Pfam" id="PF02893">
    <property type="entry name" value="GRAM"/>
    <property type="match status" value="1"/>
</dbReference>